<evidence type="ECO:0000256" key="1">
    <source>
        <dbReference type="SAM" id="MobiDB-lite"/>
    </source>
</evidence>
<dbReference type="Pfam" id="PF08007">
    <property type="entry name" value="JmjC_2"/>
    <property type="match status" value="1"/>
</dbReference>
<dbReference type="Proteomes" id="UP001530315">
    <property type="component" value="Unassembled WGS sequence"/>
</dbReference>
<organism evidence="4 5">
    <name type="scientific">Stephanodiscus triporus</name>
    <dbReference type="NCBI Taxonomy" id="2934178"/>
    <lineage>
        <taxon>Eukaryota</taxon>
        <taxon>Sar</taxon>
        <taxon>Stramenopiles</taxon>
        <taxon>Ochrophyta</taxon>
        <taxon>Bacillariophyta</taxon>
        <taxon>Coscinodiscophyceae</taxon>
        <taxon>Thalassiosirophycidae</taxon>
        <taxon>Stephanodiscales</taxon>
        <taxon>Stephanodiscaceae</taxon>
        <taxon>Stephanodiscus</taxon>
    </lineage>
</organism>
<sequence length="847" mass="94081">MGLLHGVLRCAVDLFAAGASRSPVLAFLPPRLPIEDDVRRPSGTMAAVPGGGGGGGSAWNDEGRRRRGTTTTRGFSARAFASSDCWGRRPLLIRGAFDPDPLLGRAWPSWEEVVEIAGDVDSESRFLNVLRISESPPPLRSIARRRRRRRRRRHSAPALPRIISHIPGDLASFELRWGPLNERDVRDWLSISPTSSSASDASRTIVAGGGGGGSRRTLVVNDVDRYHRAIDISLAETGGGIGPHVDDYDVFLIQMAGTRTWRVGREGSARRDERDRTIDGLDVRVLGDWNIDHDDDDEGEGEEEEEGDERGGSSISHCGTATSDDCMTLSVGCRAPSASDLMSKLAERLSSSTEDFAVRRYADPDLLRGTTVDGASSGTASPGELTSDAKELARRLVRESLTSMIDDDEWWDEFFGRYATEQKRARGEYPIPLEDASREGGGGGDSTVTPPPTNGSMRDRRYSAFWTAGASFTRRRALRSLIRPFIRRRIVQNESQILRQRRDGATCSVLVKRLRPSQAAAAAIPNASANQRVDDLVATAMRAARRYVVVTTEGHPDALWEEHDIARVRNEGFEVDDDNDPAPEISLPLQKRRQCAGVINSGGAPVTYGELLRYLGIRLLMATCMGWNVEQFWNYDNVPRDQEEDPCPYNFKDYMSRKRFVAITRYLEFTNAERPAFVDKIWQVRQMIKAWTDHMAAIFLAGWVICLDESMSIWHNKWTCPGWIFCPRKPHPFGNEYHTACCGLSNIMAGKGELTPQWIEVGKQPEPNRQEGSTERRAGQKQEPKLGAKAIQRHGEARNVESVPNENSLAVEGDDRGASSENRKGMGQEREQPAREQEQQEELGSGL</sequence>
<dbReference type="PANTHER" id="PTHR46599">
    <property type="entry name" value="PIGGYBAC TRANSPOSABLE ELEMENT-DERIVED PROTEIN 4"/>
    <property type="match status" value="1"/>
</dbReference>
<dbReference type="InterPro" id="IPR003347">
    <property type="entry name" value="JmjC_dom"/>
</dbReference>
<dbReference type="InterPro" id="IPR029526">
    <property type="entry name" value="PGBD"/>
</dbReference>
<dbReference type="PANTHER" id="PTHR46599:SF3">
    <property type="entry name" value="PIGGYBAC TRANSPOSABLE ELEMENT-DERIVED PROTEIN 4"/>
    <property type="match status" value="1"/>
</dbReference>
<dbReference type="Gene3D" id="2.60.120.650">
    <property type="entry name" value="Cupin"/>
    <property type="match status" value="1"/>
</dbReference>
<proteinExistence type="predicted"/>
<feature type="region of interest" description="Disordered" evidence="1">
    <location>
        <begin position="367"/>
        <end position="388"/>
    </location>
</feature>
<feature type="compositionally biased region" description="Basic and acidic residues" evidence="1">
    <location>
        <begin position="813"/>
        <end position="838"/>
    </location>
</feature>
<dbReference type="Pfam" id="PF13843">
    <property type="entry name" value="DDE_Tnp_1_7"/>
    <property type="match status" value="1"/>
</dbReference>
<dbReference type="SUPFAM" id="SSF51197">
    <property type="entry name" value="Clavaminate synthase-like"/>
    <property type="match status" value="1"/>
</dbReference>
<gene>
    <name evidence="4" type="ORF">ACHAW5_010766</name>
</gene>
<feature type="region of interest" description="Disordered" evidence="1">
    <location>
        <begin position="426"/>
        <end position="456"/>
    </location>
</feature>
<evidence type="ECO:0000259" key="2">
    <source>
        <dbReference type="Pfam" id="PF08007"/>
    </source>
</evidence>
<protein>
    <recommendedName>
        <fullName evidence="6">Bifunctional lysine-specific demethylase and histidyl-hydroxylase</fullName>
    </recommendedName>
</protein>
<feature type="domain" description="PiggyBac transposable element-derived protein" evidence="3">
    <location>
        <begin position="603"/>
        <end position="744"/>
    </location>
</feature>
<feature type="domain" description="JmjC" evidence="2">
    <location>
        <begin position="235"/>
        <end position="273"/>
    </location>
</feature>
<feature type="region of interest" description="Disordered" evidence="1">
    <location>
        <begin position="763"/>
        <end position="847"/>
    </location>
</feature>
<dbReference type="EMBL" id="JALLAZ020001147">
    <property type="protein sequence ID" value="KAL3779768.1"/>
    <property type="molecule type" value="Genomic_DNA"/>
</dbReference>
<comment type="caution">
    <text evidence="4">The sequence shown here is derived from an EMBL/GenBank/DDBJ whole genome shotgun (WGS) entry which is preliminary data.</text>
</comment>
<evidence type="ECO:0000259" key="3">
    <source>
        <dbReference type="Pfam" id="PF13843"/>
    </source>
</evidence>
<keyword evidence="5" id="KW-1185">Reference proteome</keyword>
<feature type="region of interest" description="Disordered" evidence="1">
    <location>
        <begin position="289"/>
        <end position="319"/>
    </location>
</feature>
<dbReference type="AlphaFoldDB" id="A0ABD3NWH2"/>
<evidence type="ECO:0008006" key="6">
    <source>
        <dbReference type="Google" id="ProtNLM"/>
    </source>
</evidence>
<evidence type="ECO:0000313" key="4">
    <source>
        <dbReference type="EMBL" id="KAL3779768.1"/>
    </source>
</evidence>
<feature type="compositionally biased region" description="Basic and acidic residues" evidence="1">
    <location>
        <begin position="766"/>
        <end position="786"/>
    </location>
</feature>
<evidence type="ECO:0000313" key="5">
    <source>
        <dbReference type="Proteomes" id="UP001530315"/>
    </source>
</evidence>
<feature type="compositionally biased region" description="Acidic residues" evidence="1">
    <location>
        <begin position="293"/>
        <end position="308"/>
    </location>
</feature>
<name>A0ABD3NWH2_9STRA</name>
<reference evidence="4 5" key="1">
    <citation type="submission" date="2024-10" db="EMBL/GenBank/DDBJ databases">
        <title>Updated reference genomes for cyclostephanoid diatoms.</title>
        <authorList>
            <person name="Roberts W.R."/>
            <person name="Alverson A.J."/>
        </authorList>
    </citation>
    <scope>NUCLEOTIDE SEQUENCE [LARGE SCALE GENOMIC DNA]</scope>
    <source>
        <strain evidence="4 5">AJA276-08</strain>
    </source>
</reference>
<feature type="region of interest" description="Disordered" evidence="1">
    <location>
        <begin position="38"/>
        <end position="70"/>
    </location>
</feature>
<dbReference type="Gene3D" id="3.40.366.30">
    <property type="entry name" value="50S ribosomal protein L16 arginine hydroxylase, Chain A, Domain 2"/>
    <property type="match status" value="1"/>
</dbReference>
<accession>A0ABD3NWH2</accession>